<feature type="transmembrane region" description="Helical" evidence="1">
    <location>
        <begin position="282"/>
        <end position="306"/>
    </location>
</feature>
<dbReference type="OrthoDB" id="3210850at2759"/>
<name>A0A6A5Z651_9PLEO</name>
<accession>A0A6A5Z651</accession>
<dbReference type="PANTHER" id="PTHR38848:SF3">
    <property type="entry name" value="G-PROTEIN COUPLED RECEPTORS FAMILY 3 PROFILE DOMAIN-CONTAINING PROTEIN"/>
    <property type="match status" value="1"/>
</dbReference>
<evidence type="ECO:0000256" key="1">
    <source>
        <dbReference type="SAM" id="Phobius"/>
    </source>
</evidence>
<sequence length="366" mass="40186">MTLTPTAQFTCGISLACAFTNGVSPVLASGLPETRAWLRDSNGPTVIYGESQVSRTIYTAVSLVCVSCLTGMLGYRARQLKWSDLRTLNFTRVLVLVLFLLAISFVTSAAIVESGLGLSTLSICHAAIITCLVFYTGSKATMYLFLVERAHALRAPYVRRSHDWIWLVGMITIAAGFGSIAICGFLWPLADLSHRDGRCRIGLPIKVTVPLLSFDVFINTALTGVFIYLLRPLLRFGGLTDHENPESWLVKRVRRILKPKDRRGGVDMFPINQNFLKSIEALLWKSLIASVLVMLPTVGNLAALYTQQGKELGWLCLTICTFDVTWAAGIIHWLTIGSTEVDERALAIYVQGDSSTNVSTGPTYSL</sequence>
<feature type="transmembrane region" description="Helical" evidence="1">
    <location>
        <begin position="312"/>
        <end position="334"/>
    </location>
</feature>
<evidence type="ECO:0000313" key="3">
    <source>
        <dbReference type="Proteomes" id="UP000799770"/>
    </source>
</evidence>
<evidence type="ECO:0000313" key="2">
    <source>
        <dbReference type="EMBL" id="KAF2114912.1"/>
    </source>
</evidence>
<keyword evidence="1" id="KW-0812">Transmembrane</keyword>
<feature type="transmembrane region" description="Helical" evidence="1">
    <location>
        <begin position="118"/>
        <end position="136"/>
    </location>
</feature>
<protein>
    <recommendedName>
        <fullName evidence="4">G protein-coupled glucose receptor regulating Gpa2-domain-containing protein</fullName>
    </recommendedName>
</protein>
<organism evidence="2 3">
    <name type="scientific">Lophiotrema nucula</name>
    <dbReference type="NCBI Taxonomy" id="690887"/>
    <lineage>
        <taxon>Eukaryota</taxon>
        <taxon>Fungi</taxon>
        <taxon>Dikarya</taxon>
        <taxon>Ascomycota</taxon>
        <taxon>Pezizomycotina</taxon>
        <taxon>Dothideomycetes</taxon>
        <taxon>Pleosporomycetidae</taxon>
        <taxon>Pleosporales</taxon>
        <taxon>Lophiotremataceae</taxon>
        <taxon>Lophiotrema</taxon>
    </lineage>
</organism>
<dbReference type="AlphaFoldDB" id="A0A6A5Z651"/>
<feature type="transmembrane region" description="Helical" evidence="1">
    <location>
        <begin position="207"/>
        <end position="230"/>
    </location>
</feature>
<evidence type="ECO:0008006" key="4">
    <source>
        <dbReference type="Google" id="ProtNLM"/>
    </source>
</evidence>
<dbReference type="PANTHER" id="PTHR38848">
    <property type="entry name" value="G-PROTEIN COUPLED RECEPTORS FAMILY 3 PROFILE DOMAIN-CONTAINING PROTEIN"/>
    <property type="match status" value="1"/>
</dbReference>
<feature type="transmembrane region" description="Helical" evidence="1">
    <location>
        <begin position="164"/>
        <end position="187"/>
    </location>
</feature>
<keyword evidence="1" id="KW-1133">Transmembrane helix</keyword>
<dbReference type="EMBL" id="ML977324">
    <property type="protein sequence ID" value="KAF2114912.1"/>
    <property type="molecule type" value="Genomic_DNA"/>
</dbReference>
<feature type="transmembrane region" description="Helical" evidence="1">
    <location>
        <begin position="93"/>
        <end position="112"/>
    </location>
</feature>
<proteinExistence type="predicted"/>
<feature type="transmembrane region" description="Helical" evidence="1">
    <location>
        <begin position="52"/>
        <end position="73"/>
    </location>
</feature>
<gene>
    <name evidence="2" type="ORF">BDV96DRAFT_493874</name>
</gene>
<keyword evidence="3" id="KW-1185">Reference proteome</keyword>
<keyword evidence="1" id="KW-0472">Membrane</keyword>
<dbReference type="Proteomes" id="UP000799770">
    <property type="component" value="Unassembled WGS sequence"/>
</dbReference>
<reference evidence="2" key="1">
    <citation type="journal article" date="2020" name="Stud. Mycol.">
        <title>101 Dothideomycetes genomes: a test case for predicting lifestyles and emergence of pathogens.</title>
        <authorList>
            <person name="Haridas S."/>
            <person name="Albert R."/>
            <person name="Binder M."/>
            <person name="Bloem J."/>
            <person name="Labutti K."/>
            <person name="Salamov A."/>
            <person name="Andreopoulos B."/>
            <person name="Baker S."/>
            <person name="Barry K."/>
            <person name="Bills G."/>
            <person name="Bluhm B."/>
            <person name="Cannon C."/>
            <person name="Castanera R."/>
            <person name="Culley D."/>
            <person name="Daum C."/>
            <person name="Ezra D."/>
            <person name="Gonzalez J."/>
            <person name="Henrissat B."/>
            <person name="Kuo A."/>
            <person name="Liang C."/>
            <person name="Lipzen A."/>
            <person name="Lutzoni F."/>
            <person name="Magnuson J."/>
            <person name="Mondo S."/>
            <person name="Nolan M."/>
            <person name="Ohm R."/>
            <person name="Pangilinan J."/>
            <person name="Park H.-J."/>
            <person name="Ramirez L."/>
            <person name="Alfaro M."/>
            <person name="Sun H."/>
            <person name="Tritt A."/>
            <person name="Yoshinaga Y."/>
            <person name="Zwiers L.-H."/>
            <person name="Turgeon B."/>
            <person name="Goodwin S."/>
            <person name="Spatafora J."/>
            <person name="Crous P."/>
            <person name="Grigoriev I."/>
        </authorList>
    </citation>
    <scope>NUCLEOTIDE SEQUENCE</scope>
    <source>
        <strain evidence="2">CBS 627.86</strain>
    </source>
</reference>